<protein>
    <submittedName>
        <fullName evidence="1">17032_t:CDS:1</fullName>
    </submittedName>
</protein>
<evidence type="ECO:0000313" key="1">
    <source>
        <dbReference type="EMBL" id="CAG8688384.1"/>
    </source>
</evidence>
<name>A0ACA9P2L2_9GLOM</name>
<feature type="non-terminal residue" evidence="1">
    <location>
        <position position="76"/>
    </location>
</feature>
<dbReference type="EMBL" id="CAJVPU010023436">
    <property type="protein sequence ID" value="CAG8688384.1"/>
    <property type="molecule type" value="Genomic_DNA"/>
</dbReference>
<proteinExistence type="predicted"/>
<evidence type="ECO:0000313" key="2">
    <source>
        <dbReference type="Proteomes" id="UP000789702"/>
    </source>
</evidence>
<reference evidence="1" key="1">
    <citation type="submission" date="2021-06" db="EMBL/GenBank/DDBJ databases">
        <authorList>
            <person name="Kallberg Y."/>
            <person name="Tangrot J."/>
            <person name="Rosling A."/>
        </authorList>
    </citation>
    <scope>NUCLEOTIDE SEQUENCE</scope>
    <source>
        <strain evidence="1">IL203A</strain>
    </source>
</reference>
<accession>A0ACA9P2L2</accession>
<comment type="caution">
    <text evidence="1">The sequence shown here is derived from an EMBL/GenBank/DDBJ whole genome shotgun (WGS) entry which is preliminary data.</text>
</comment>
<gene>
    <name evidence="1" type="ORF">DHETER_LOCUS11125</name>
</gene>
<sequence>IQEGSMNTRDYDGFIEHVLLLVLDNAIIYKSTHLEDICREKEVKLVFLPAYSPDFNPQNKIWAESMPDPLEVLDLT</sequence>
<keyword evidence="2" id="KW-1185">Reference proteome</keyword>
<dbReference type="Proteomes" id="UP000789702">
    <property type="component" value="Unassembled WGS sequence"/>
</dbReference>
<feature type="non-terminal residue" evidence="1">
    <location>
        <position position="1"/>
    </location>
</feature>
<organism evidence="1 2">
    <name type="scientific">Dentiscutata heterogama</name>
    <dbReference type="NCBI Taxonomy" id="1316150"/>
    <lineage>
        <taxon>Eukaryota</taxon>
        <taxon>Fungi</taxon>
        <taxon>Fungi incertae sedis</taxon>
        <taxon>Mucoromycota</taxon>
        <taxon>Glomeromycotina</taxon>
        <taxon>Glomeromycetes</taxon>
        <taxon>Diversisporales</taxon>
        <taxon>Gigasporaceae</taxon>
        <taxon>Dentiscutata</taxon>
    </lineage>
</organism>